<name>F5NQK0_SHIFL</name>
<dbReference type="AlphaFoldDB" id="F5NQK0"/>
<dbReference type="PANTHER" id="PTHR33055:SF3">
    <property type="entry name" value="PUTATIVE TRANSPOSASE FOR IS117-RELATED"/>
    <property type="match status" value="1"/>
</dbReference>
<accession>F5NQK0</accession>
<evidence type="ECO:0000259" key="1">
    <source>
        <dbReference type="Pfam" id="PF01548"/>
    </source>
</evidence>
<evidence type="ECO:0000313" key="2">
    <source>
        <dbReference type="EMBL" id="EGK40461.1"/>
    </source>
</evidence>
<protein>
    <recommendedName>
        <fullName evidence="1">Transposase IS110-like N-terminal domain-containing protein</fullName>
    </recommendedName>
</protein>
<dbReference type="GO" id="GO:0006313">
    <property type="term" value="P:DNA transposition"/>
    <property type="evidence" value="ECO:0007669"/>
    <property type="project" value="InterPro"/>
</dbReference>
<dbReference type="GO" id="GO:0003677">
    <property type="term" value="F:DNA binding"/>
    <property type="evidence" value="ECO:0007669"/>
    <property type="project" value="InterPro"/>
</dbReference>
<sequence length="222" mass="24337">MTESSDCESVQVFIGVDVGKDTHHAVAINRSGKRLFDKALPNDENKLRSLISDLKQHGQILLVVDQPATIGALPVAVARSEGVLVGYLPGLAMRRIADLHAGEAKTDARDAAIIAEAARTLPHALRTLKLADEQIAELSMLCGFDDDLAAQTTQASNRIRGLLTQIHPALERVLGPRLEHPAVLDLLQRYPSPENSLRWVRRSWQPSSANLRLVWVNALQQT</sequence>
<organism evidence="2 3">
    <name type="scientific">Shigella flexneri K-227</name>
    <dbReference type="NCBI Taxonomy" id="766147"/>
    <lineage>
        <taxon>Bacteria</taxon>
        <taxon>Pseudomonadati</taxon>
        <taxon>Pseudomonadota</taxon>
        <taxon>Gammaproteobacteria</taxon>
        <taxon>Enterobacterales</taxon>
        <taxon>Enterobacteriaceae</taxon>
        <taxon>Shigella</taxon>
    </lineage>
</organism>
<dbReference type="Pfam" id="PF01548">
    <property type="entry name" value="DEDD_Tnp_IS110"/>
    <property type="match status" value="1"/>
</dbReference>
<dbReference type="PANTHER" id="PTHR33055">
    <property type="entry name" value="TRANSPOSASE FOR INSERTION SEQUENCE ELEMENT IS1111A"/>
    <property type="match status" value="1"/>
</dbReference>
<dbReference type="Proteomes" id="UP000004520">
    <property type="component" value="Unassembled WGS sequence"/>
</dbReference>
<dbReference type="PATRIC" id="fig|766147.3.peg.358"/>
<feature type="domain" description="Transposase IS110-like N-terminal" evidence="1">
    <location>
        <begin position="14"/>
        <end position="168"/>
    </location>
</feature>
<dbReference type="EMBL" id="AFGY01000004">
    <property type="protein sequence ID" value="EGK40461.1"/>
    <property type="molecule type" value="Genomic_DNA"/>
</dbReference>
<dbReference type="InterPro" id="IPR002525">
    <property type="entry name" value="Transp_IS110-like_N"/>
</dbReference>
<dbReference type="GO" id="GO:0004803">
    <property type="term" value="F:transposase activity"/>
    <property type="evidence" value="ECO:0007669"/>
    <property type="project" value="InterPro"/>
</dbReference>
<proteinExistence type="predicted"/>
<comment type="caution">
    <text evidence="2">The sequence shown here is derived from an EMBL/GenBank/DDBJ whole genome shotgun (WGS) entry which is preliminary data.</text>
</comment>
<reference evidence="2 3" key="1">
    <citation type="submission" date="2011-04" db="EMBL/GenBank/DDBJ databases">
        <authorList>
            <person name="Rasko D."/>
            <person name="Redman J."/>
            <person name="Daugherty S.C."/>
            <person name="Tallon L."/>
            <person name="Sadzewicz L."/>
            <person name="Jones K."/>
            <person name="Santana-Cruz I."/>
            <person name="Liu X."/>
        </authorList>
    </citation>
    <scope>NUCLEOTIDE SEQUENCE [LARGE SCALE GENOMIC DNA]</scope>
    <source>
        <strain evidence="2 3">K-227</strain>
    </source>
</reference>
<evidence type="ECO:0000313" key="3">
    <source>
        <dbReference type="Proteomes" id="UP000004520"/>
    </source>
</evidence>
<dbReference type="InterPro" id="IPR047650">
    <property type="entry name" value="Transpos_IS110"/>
</dbReference>
<gene>
    <name evidence="2" type="ORF">SFK227_0377</name>
</gene>